<dbReference type="InterPro" id="IPR003797">
    <property type="entry name" value="DegV"/>
</dbReference>
<keyword evidence="1" id="KW-0446">Lipid-binding</keyword>
<dbReference type="RefSeq" id="WP_249280172.1">
    <property type="nucleotide sequence ID" value="NZ_JACRSS010000002.1"/>
</dbReference>
<evidence type="ECO:0000313" key="2">
    <source>
        <dbReference type="EMBL" id="MBC8538405.1"/>
    </source>
</evidence>
<dbReference type="SUPFAM" id="SSF82549">
    <property type="entry name" value="DAK1/DegV-like"/>
    <property type="match status" value="1"/>
</dbReference>
<sequence>MIKISADSTCDLSPALLQEYGISLVPLGIVVEEQTYLDGVNITPADLFRYVEEEKKACRTSAVNAFTYEETFRGYLASYDAVIHICISAEFSSCYQNACQAASRLENVYVIDSRNLSTGSGHLVLDAAQMAQKGMAAEAIYQALLETVPKVDASFVIDQLGYLRRGGRCSAITAGGAKLLRIKPCIEVVGGKMDVGKKYRGSFDRCLKHYVKDRLAEREDIDYSRIFITHTTCQRETVDMVRSLVEKYAQFEEILETDAGCTVSNHCGPNTLGILFKRK</sequence>
<gene>
    <name evidence="2" type="ORF">H8693_05590</name>
</gene>
<dbReference type="AlphaFoldDB" id="A0A926DGB6"/>
<dbReference type="PANTHER" id="PTHR33434">
    <property type="entry name" value="DEGV DOMAIN-CONTAINING PROTEIN DR_1986-RELATED"/>
    <property type="match status" value="1"/>
</dbReference>
<dbReference type="InterPro" id="IPR043168">
    <property type="entry name" value="DegV_C"/>
</dbReference>
<dbReference type="Proteomes" id="UP000617951">
    <property type="component" value="Unassembled WGS sequence"/>
</dbReference>
<dbReference type="EMBL" id="JACRSS010000002">
    <property type="protein sequence ID" value="MBC8538405.1"/>
    <property type="molecule type" value="Genomic_DNA"/>
</dbReference>
<reference evidence="2" key="1">
    <citation type="submission" date="2020-08" db="EMBL/GenBank/DDBJ databases">
        <title>Genome public.</title>
        <authorList>
            <person name="Liu C."/>
            <person name="Sun Q."/>
        </authorList>
    </citation>
    <scope>NUCLEOTIDE SEQUENCE</scope>
    <source>
        <strain evidence="2">NSJ-63</strain>
    </source>
</reference>
<dbReference type="Gene3D" id="3.30.1180.10">
    <property type="match status" value="1"/>
</dbReference>
<dbReference type="PROSITE" id="PS51482">
    <property type="entry name" value="DEGV"/>
    <property type="match status" value="1"/>
</dbReference>
<keyword evidence="3" id="KW-1185">Reference proteome</keyword>
<protein>
    <submittedName>
        <fullName evidence="2">DegV family protein</fullName>
    </submittedName>
</protein>
<dbReference type="NCBIfam" id="TIGR00762">
    <property type="entry name" value="DegV"/>
    <property type="match status" value="1"/>
</dbReference>
<organism evidence="2 3">
    <name type="scientific">Guopingia tenuis</name>
    <dbReference type="NCBI Taxonomy" id="2763656"/>
    <lineage>
        <taxon>Bacteria</taxon>
        <taxon>Bacillati</taxon>
        <taxon>Bacillota</taxon>
        <taxon>Clostridia</taxon>
        <taxon>Christensenellales</taxon>
        <taxon>Christensenellaceae</taxon>
        <taxon>Guopingia</taxon>
    </lineage>
</organism>
<comment type="caution">
    <text evidence="2">The sequence shown here is derived from an EMBL/GenBank/DDBJ whole genome shotgun (WGS) entry which is preliminary data.</text>
</comment>
<dbReference type="PANTHER" id="PTHR33434:SF2">
    <property type="entry name" value="FATTY ACID-BINDING PROTEIN TM_1468"/>
    <property type="match status" value="1"/>
</dbReference>
<proteinExistence type="predicted"/>
<dbReference type="Gene3D" id="3.40.50.10170">
    <property type="match status" value="1"/>
</dbReference>
<evidence type="ECO:0000256" key="1">
    <source>
        <dbReference type="ARBA" id="ARBA00023121"/>
    </source>
</evidence>
<evidence type="ECO:0000313" key="3">
    <source>
        <dbReference type="Proteomes" id="UP000617951"/>
    </source>
</evidence>
<name>A0A926DGB6_9FIRM</name>
<dbReference type="InterPro" id="IPR050270">
    <property type="entry name" value="DegV_domain_contain"/>
</dbReference>
<dbReference type="GO" id="GO:0008289">
    <property type="term" value="F:lipid binding"/>
    <property type="evidence" value="ECO:0007669"/>
    <property type="project" value="UniProtKB-KW"/>
</dbReference>
<accession>A0A926DGB6</accession>
<dbReference type="Pfam" id="PF02645">
    <property type="entry name" value="DegV"/>
    <property type="match status" value="1"/>
</dbReference>